<proteinExistence type="predicted"/>
<keyword evidence="1" id="KW-0472">Membrane</keyword>
<dbReference type="EMBL" id="MNCJ02000316">
    <property type="protein sequence ID" value="KAF5824135.1"/>
    <property type="molecule type" value="Genomic_DNA"/>
</dbReference>
<evidence type="ECO:0000313" key="3">
    <source>
        <dbReference type="Proteomes" id="UP000215914"/>
    </source>
</evidence>
<keyword evidence="3" id="KW-1185">Reference proteome</keyword>
<evidence type="ECO:0000313" key="2">
    <source>
        <dbReference type="EMBL" id="KAF5824135.1"/>
    </source>
</evidence>
<dbReference type="Proteomes" id="UP000215914">
    <property type="component" value="Unassembled WGS sequence"/>
</dbReference>
<gene>
    <name evidence="2" type="ORF">HanXRQr2_Chr01g0045791</name>
</gene>
<evidence type="ECO:0000256" key="1">
    <source>
        <dbReference type="SAM" id="Phobius"/>
    </source>
</evidence>
<dbReference type="AlphaFoldDB" id="A0A9K3P5E3"/>
<keyword evidence="1" id="KW-0812">Transmembrane</keyword>
<protein>
    <submittedName>
        <fullName evidence="2">Uncharacterized protein</fullName>
    </submittedName>
</protein>
<dbReference type="Gramene" id="mRNA:HanXRQr2_Chr01g0045791">
    <property type="protein sequence ID" value="mRNA:HanXRQr2_Chr01g0045791"/>
    <property type="gene ID" value="HanXRQr2_Chr01g0045791"/>
</dbReference>
<name>A0A9K3P5E3_HELAN</name>
<comment type="caution">
    <text evidence="2">The sequence shown here is derived from an EMBL/GenBank/DDBJ whole genome shotgun (WGS) entry which is preliminary data.</text>
</comment>
<accession>A0A9K3P5E3</accession>
<feature type="transmembrane region" description="Helical" evidence="1">
    <location>
        <begin position="6"/>
        <end position="23"/>
    </location>
</feature>
<keyword evidence="1" id="KW-1133">Transmembrane helix</keyword>
<reference evidence="2" key="1">
    <citation type="journal article" date="2017" name="Nature">
        <title>The sunflower genome provides insights into oil metabolism, flowering and Asterid evolution.</title>
        <authorList>
            <person name="Badouin H."/>
            <person name="Gouzy J."/>
            <person name="Grassa C.J."/>
            <person name="Murat F."/>
            <person name="Staton S.E."/>
            <person name="Cottret L."/>
            <person name="Lelandais-Briere C."/>
            <person name="Owens G.L."/>
            <person name="Carrere S."/>
            <person name="Mayjonade B."/>
            <person name="Legrand L."/>
            <person name="Gill N."/>
            <person name="Kane N.C."/>
            <person name="Bowers J.E."/>
            <person name="Hubner S."/>
            <person name="Bellec A."/>
            <person name="Berard A."/>
            <person name="Berges H."/>
            <person name="Blanchet N."/>
            <person name="Boniface M.C."/>
            <person name="Brunel D."/>
            <person name="Catrice O."/>
            <person name="Chaidir N."/>
            <person name="Claudel C."/>
            <person name="Donnadieu C."/>
            <person name="Faraut T."/>
            <person name="Fievet G."/>
            <person name="Helmstetter N."/>
            <person name="King M."/>
            <person name="Knapp S.J."/>
            <person name="Lai Z."/>
            <person name="Le Paslier M.C."/>
            <person name="Lippi Y."/>
            <person name="Lorenzon L."/>
            <person name="Mandel J.R."/>
            <person name="Marage G."/>
            <person name="Marchand G."/>
            <person name="Marquand E."/>
            <person name="Bret-Mestries E."/>
            <person name="Morien E."/>
            <person name="Nambeesan S."/>
            <person name="Nguyen T."/>
            <person name="Pegot-Espagnet P."/>
            <person name="Pouilly N."/>
            <person name="Raftis F."/>
            <person name="Sallet E."/>
            <person name="Schiex T."/>
            <person name="Thomas J."/>
            <person name="Vandecasteele C."/>
            <person name="Vares D."/>
            <person name="Vear F."/>
            <person name="Vautrin S."/>
            <person name="Crespi M."/>
            <person name="Mangin B."/>
            <person name="Burke J.M."/>
            <person name="Salse J."/>
            <person name="Munos S."/>
            <person name="Vincourt P."/>
            <person name="Rieseberg L.H."/>
            <person name="Langlade N.B."/>
        </authorList>
    </citation>
    <scope>NUCLEOTIDE SEQUENCE</scope>
    <source>
        <tissue evidence="2">Leaves</tissue>
    </source>
</reference>
<sequence length="96" mass="11384">MWVLVVERWLLLVRIGVWWMIVIERSGSRIEMRWRMRAVIRTEFSSGVIVMVVRKGREEEGRMDMAAAAVWRKCEEGLFNIELTTGDDHPRSSYRT</sequence>
<organism evidence="2 3">
    <name type="scientific">Helianthus annuus</name>
    <name type="common">Common sunflower</name>
    <dbReference type="NCBI Taxonomy" id="4232"/>
    <lineage>
        <taxon>Eukaryota</taxon>
        <taxon>Viridiplantae</taxon>
        <taxon>Streptophyta</taxon>
        <taxon>Embryophyta</taxon>
        <taxon>Tracheophyta</taxon>
        <taxon>Spermatophyta</taxon>
        <taxon>Magnoliopsida</taxon>
        <taxon>eudicotyledons</taxon>
        <taxon>Gunneridae</taxon>
        <taxon>Pentapetalae</taxon>
        <taxon>asterids</taxon>
        <taxon>campanulids</taxon>
        <taxon>Asterales</taxon>
        <taxon>Asteraceae</taxon>
        <taxon>Asteroideae</taxon>
        <taxon>Heliantheae alliance</taxon>
        <taxon>Heliantheae</taxon>
        <taxon>Helianthus</taxon>
    </lineage>
</organism>
<reference evidence="2" key="2">
    <citation type="submission" date="2020-06" db="EMBL/GenBank/DDBJ databases">
        <title>Helianthus annuus Genome sequencing and assembly Release 2.</title>
        <authorList>
            <person name="Gouzy J."/>
            <person name="Langlade N."/>
            <person name="Munos S."/>
        </authorList>
    </citation>
    <scope>NUCLEOTIDE SEQUENCE</scope>
    <source>
        <tissue evidence="2">Leaves</tissue>
    </source>
</reference>